<organism evidence="1">
    <name type="scientific">Anthurium amnicola</name>
    <dbReference type="NCBI Taxonomy" id="1678845"/>
    <lineage>
        <taxon>Eukaryota</taxon>
        <taxon>Viridiplantae</taxon>
        <taxon>Streptophyta</taxon>
        <taxon>Embryophyta</taxon>
        <taxon>Tracheophyta</taxon>
        <taxon>Spermatophyta</taxon>
        <taxon>Magnoliopsida</taxon>
        <taxon>Liliopsida</taxon>
        <taxon>Araceae</taxon>
        <taxon>Pothoideae</taxon>
        <taxon>Potheae</taxon>
        <taxon>Anthurium</taxon>
    </lineage>
</organism>
<gene>
    <name evidence="1" type="primary">prpf8_0</name>
    <name evidence="1" type="ORF">g.123449</name>
</gene>
<evidence type="ECO:0000313" key="1">
    <source>
        <dbReference type="EMBL" id="JAT43207.1"/>
    </source>
</evidence>
<name>A0A1D1XLD9_9ARAE</name>
<sequence>MAAASDIARLFAELALSLRRPNAGDGDGGDSGGEAAASAASSLAASLNPNPNPDASPRSRVLDAALSLMCFRAPEVYSCAIDSVVRTMISVLSSSVSCKVQRFEGGGNKKDEEILRVGSSISAADCEKLIGTCIDVLGNLEGHGLCHSLVQALLKAAVSASDYQSLFPMSCMYYEGCGIAGEIRNSAILKLQSLLPAENSVNNCEIPLRLLFWYLDPLLIKDTISSILRETIHRPFLRLKSEFHERMAWRLLIVYLVTSPTMFTQTRALLHKWFLVTGLASVLELQIALVSSLLDVLSRPMWWGVSMELGLKLPFSHAYFSTCHSELLAVLTGPISCESFLSLVNLIGIPLAPAGNNINLTAYHLSPGIFHWNGAKVTRIDYNSTWAMLMNFPAWFYFATVLIFCGGKLEGKFLTNSRLGPVMAESRTEMELHHAAARYLAFILSPLDEDTFDLCFNLVNELSESWVMKSISNFTCQSLTLETDDKNAIGRIKKLRKPKASDTRFLGTVEGHEGAGTEIWLREFHKHYEKYKVVNGHSLTEGLWKLLMEGQVCYSLEFLWAY</sequence>
<protein>
    <submittedName>
        <fullName evidence="1">Pre-mRNA-processing-splicing factor 8</fullName>
    </submittedName>
</protein>
<proteinExistence type="predicted"/>
<dbReference type="PANTHER" id="PTHR48221">
    <property type="entry name" value="ACYL-COA SYNTHETASE FAMILY PROTEIN"/>
    <property type="match status" value="1"/>
</dbReference>
<accession>A0A1D1XLD9</accession>
<dbReference type="AlphaFoldDB" id="A0A1D1XLD9"/>
<dbReference type="PANTHER" id="PTHR48221:SF2">
    <property type="entry name" value="ACYL-COA SYNTHETASE FAMILY PROTEIN"/>
    <property type="match status" value="1"/>
</dbReference>
<reference evidence="1" key="1">
    <citation type="submission" date="2015-07" db="EMBL/GenBank/DDBJ databases">
        <title>Transcriptome Assembly of Anthurium amnicola.</title>
        <authorList>
            <person name="Suzuki J."/>
        </authorList>
    </citation>
    <scope>NUCLEOTIDE SEQUENCE</scope>
</reference>
<dbReference type="EMBL" id="GDJX01024729">
    <property type="protein sequence ID" value="JAT43207.1"/>
    <property type="molecule type" value="Transcribed_RNA"/>
</dbReference>